<dbReference type="PANTHER" id="PTHR10442">
    <property type="entry name" value="40S RIBOSOMAL PROTEIN S21"/>
    <property type="match status" value="1"/>
</dbReference>
<dbReference type="GO" id="GO:0006412">
    <property type="term" value="P:translation"/>
    <property type="evidence" value="ECO:0007669"/>
    <property type="project" value="InterPro"/>
</dbReference>
<dbReference type="GO" id="GO:1990904">
    <property type="term" value="C:ribonucleoprotein complex"/>
    <property type="evidence" value="ECO:0007669"/>
    <property type="project" value="UniProtKB-KW"/>
</dbReference>
<evidence type="ECO:0008006" key="6">
    <source>
        <dbReference type="Google" id="ProtNLM"/>
    </source>
</evidence>
<dbReference type="EMBL" id="JADGMS010000005">
    <property type="protein sequence ID" value="KAF9681565.1"/>
    <property type="molecule type" value="Genomic_DNA"/>
</dbReference>
<name>A0A835K685_9ROSI</name>
<evidence type="ECO:0000313" key="4">
    <source>
        <dbReference type="EMBL" id="KAF9681565.1"/>
    </source>
</evidence>
<reference evidence="4 5" key="1">
    <citation type="submission" date="2020-10" db="EMBL/GenBank/DDBJ databases">
        <title>Plant Genome Project.</title>
        <authorList>
            <person name="Zhang R.-G."/>
        </authorList>
    </citation>
    <scope>NUCLEOTIDE SEQUENCE [LARGE SCALE GENOMIC DNA]</scope>
    <source>
        <strain evidence="4">FAFU-HL-1</strain>
        <tissue evidence="4">Leaf</tissue>
    </source>
</reference>
<sequence length="239" mass="26625">MLWRQQAGFDNSCKQRVIRNGSVLSQDSRGVVPSIYPHTHTLGFAAYINTAKESSDSSSAYPSSCGLSCFRYSLSLLVFSFSNCGSLKHSNKVKMQNDEGQNMDLYIPRKCSATNRLITSKDHASVQINIGHLDGNGHYTGQFTTFALCGFVRAQGDADSAVDRLWQKKKTELRQQWLSRQGELISISAVLGYVERQQELQKPLAGLERETDWTGLEESGSWNCPVNDDRNVQMSCLIG</sequence>
<dbReference type="Proteomes" id="UP000657918">
    <property type="component" value="Unassembled WGS sequence"/>
</dbReference>
<comment type="caution">
    <text evidence="4">The sequence shown here is derived from an EMBL/GenBank/DDBJ whole genome shotgun (WGS) entry which is preliminary data.</text>
</comment>
<dbReference type="InterPro" id="IPR018279">
    <property type="entry name" value="Ribosomal_eS21_CS"/>
</dbReference>
<dbReference type="FunFam" id="3.30.1230.20:FF:000002">
    <property type="entry name" value="40S ribosomal protein S21"/>
    <property type="match status" value="1"/>
</dbReference>
<accession>A0A835K685</accession>
<dbReference type="GO" id="GO:0003735">
    <property type="term" value="F:structural constituent of ribosome"/>
    <property type="evidence" value="ECO:0007669"/>
    <property type="project" value="InterPro"/>
</dbReference>
<proteinExistence type="inferred from homology"/>
<keyword evidence="2" id="KW-0689">Ribosomal protein</keyword>
<evidence type="ECO:0000313" key="5">
    <source>
        <dbReference type="Proteomes" id="UP000657918"/>
    </source>
</evidence>
<protein>
    <recommendedName>
        <fullName evidence="6">40S ribosomal protein S21</fullName>
    </recommendedName>
</protein>
<organism evidence="4 5">
    <name type="scientific">Salix dunnii</name>
    <dbReference type="NCBI Taxonomy" id="1413687"/>
    <lineage>
        <taxon>Eukaryota</taxon>
        <taxon>Viridiplantae</taxon>
        <taxon>Streptophyta</taxon>
        <taxon>Embryophyta</taxon>
        <taxon>Tracheophyta</taxon>
        <taxon>Spermatophyta</taxon>
        <taxon>Magnoliopsida</taxon>
        <taxon>eudicotyledons</taxon>
        <taxon>Gunneridae</taxon>
        <taxon>Pentapetalae</taxon>
        <taxon>rosids</taxon>
        <taxon>fabids</taxon>
        <taxon>Malpighiales</taxon>
        <taxon>Salicaceae</taxon>
        <taxon>Saliceae</taxon>
        <taxon>Salix</taxon>
    </lineage>
</organism>
<dbReference type="GO" id="GO:0005829">
    <property type="term" value="C:cytosol"/>
    <property type="evidence" value="ECO:0007669"/>
    <property type="project" value="UniProtKB-ARBA"/>
</dbReference>
<comment type="similarity">
    <text evidence="1">Belongs to the eukaryotic ribosomal protein eS21 family.</text>
</comment>
<keyword evidence="5" id="KW-1185">Reference proteome</keyword>
<dbReference type="InterPro" id="IPR038579">
    <property type="entry name" value="Ribosomal_eS21_sf"/>
</dbReference>
<dbReference type="PROSITE" id="PS00996">
    <property type="entry name" value="RIBOSOMAL_S21E"/>
    <property type="match status" value="1"/>
</dbReference>
<dbReference type="Pfam" id="PF01249">
    <property type="entry name" value="Ribosomal_S21e"/>
    <property type="match status" value="1"/>
</dbReference>
<evidence type="ECO:0000256" key="2">
    <source>
        <dbReference type="ARBA" id="ARBA00022980"/>
    </source>
</evidence>
<gene>
    <name evidence="4" type="ORF">SADUNF_Sadunf05G0014900</name>
</gene>
<dbReference type="GO" id="GO:0005634">
    <property type="term" value="C:nucleus"/>
    <property type="evidence" value="ECO:0007669"/>
    <property type="project" value="UniProtKB-ARBA"/>
</dbReference>
<dbReference type="OrthoDB" id="522601at2759"/>
<evidence type="ECO:0000256" key="3">
    <source>
        <dbReference type="ARBA" id="ARBA00023274"/>
    </source>
</evidence>
<dbReference type="InterPro" id="IPR001931">
    <property type="entry name" value="Ribosomal_eS21"/>
</dbReference>
<dbReference type="GO" id="GO:0005840">
    <property type="term" value="C:ribosome"/>
    <property type="evidence" value="ECO:0007669"/>
    <property type="project" value="UniProtKB-KW"/>
</dbReference>
<dbReference type="Gene3D" id="3.30.1230.20">
    <property type="match status" value="1"/>
</dbReference>
<keyword evidence="3" id="KW-0687">Ribonucleoprotein</keyword>
<evidence type="ECO:0000256" key="1">
    <source>
        <dbReference type="ARBA" id="ARBA00010228"/>
    </source>
</evidence>
<dbReference type="AlphaFoldDB" id="A0A835K685"/>